<keyword evidence="2" id="KW-0413">Isomerase</keyword>
<gene>
    <name evidence="2" type="ORF">HNQ61_005348</name>
</gene>
<sequence>MDGTTKFFDALYAAFNAHDVDGVLAAMHPDVEWPNRLHGGWVHGHSAVRDYWTRQWQVLDPRVTPVRVVADEEGNVAVDVHQVVHDKAGVLLLDQPVRHVYRFRGGLIVHMDIQPADAELIPPD</sequence>
<dbReference type="AlphaFoldDB" id="A0A841H6F9"/>
<evidence type="ECO:0000259" key="1">
    <source>
        <dbReference type="Pfam" id="PF12680"/>
    </source>
</evidence>
<evidence type="ECO:0000313" key="2">
    <source>
        <dbReference type="EMBL" id="MBB6073677.1"/>
    </source>
</evidence>
<dbReference type="InterPro" id="IPR037401">
    <property type="entry name" value="SnoaL-like"/>
</dbReference>
<dbReference type="Pfam" id="PF12680">
    <property type="entry name" value="SnoaL_2"/>
    <property type="match status" value="1"/>
</dbReference>
<dbReference type="GO" id="GO:0016853">
    <property type="term" value="F:isomerase activity"/>
    <property type="evidence" value="ECO:0007669"/>
    <property type="project" value="UniProtKB-KW"/>
</dbReference>
<dbReference type="RefSeq" id="WP_170035264.1">
    <property type="nucleotide sequence ID" value="NZ_JABDTL010000001.1"/>
</dbReference>
<comment type="caution">
    <text evidence="2">The sequence shown here is derived from an EMBL/GenBank/DDBJ whole genome shotgun (WGS) entry which is preliminary data.</text>
</comment>
<dbReference type="Gene3D" id="3.10.450.50">
    <property type="match status" value="1"/>
</dbReference>
<feature type="domain" description="SnoaL-like" evidence="1">
    <location>
        <begin position="9"/>
        <end position="111"/>
    </location>
</feature>
<dbReference type="InterPro" id="IPR032710">
    <property type="entry name" value="NTF2-like_dom_sf"/>
</dbReference>
<dbReference type="SUPFAM" id="SSF54427">
    <property type="entry name" value="NTF2-like"/>
    <property type="match status" value="1"/>
</dbReference>
<keyword evidence="3" id="KW-1185">Reference proteome</keyword>
<evidence type="ECO:0000313" key="3">
    <source>
        <dbReference type="Proteomes" id="UP000582837"/>
    </source>
</evidence>
<dbReference type="EMBL" id="JACHIA010000027">
    <property type="protein sequence ID" value="MBB6073677.1"/>
    <property type="molecule type" value="Genomic_DNA"/>
</dbReference>
<proteinExistence type="predicted"/>
<dbReference type="Proteomes" id="UP000582837">
    <property type="component" value="Unassembled WGS sequence"/>
</dbReference>
<organism evidence="2 3">
    <name type="scientific">Longimicrobium terrae</name>
    <dbReference type="NCBI Taxonomy" id="1639882"/>
    <lineage>
        <taxon>Bacteria</taxon>
        <taxon>Pseudomonadati</taxon>
        <taxon>Gemmatimonadota</taxon>
        <taxon>Longimicrobiia</taxon>
        <taxon>Longimicrobiales</taxon>
        <taxon>Longimicrobiaceae</taxon>
        <taxon>Longimicrobium</taxon>
    </lineage>
</organism>
<accession>A0A841H6F9</accession>
<protein>
    <submittedName>
        <fullName evidence="2">Ketosteroid isomerase-like protein</fullName>
    </submittedName>
</protein>
<name>A0A841H6F9_9BACT</name>
<reference evidence="2 3" key="1">
    <citation type="submission" date="2020-08" db="EMBL/GenBank/DDBJ databases">
        <title>Genomic Encyclopedia of Type Strains, Phase IV (KMG-IV): sequencing the most valuable type-strain genomes for metagenomic binning, comparative biology and taxonomic classification.</title>
        <authorList>
            <person name="Goeker M."/>
        </authorList>
    </citation>
    <scope>NUCLEOTIDE SEQUENCE [LARGE SCALE GENOMIC DNA]</scope>
    <source>
        <strain evidence="2 3">DSM 29007</strain>
    </source>
</reference>